<reference evidence="2" key="1">
    <citation type="submission" date="2022-03" db="EMBL/GenBank/DDBJ databases">
        <authorList>
            <person name="Tunstrom K."/>
        </authorList>
    </citation>
    <scope>NUCLEOTIDE SEQUENCE</scope>
</reference>
<dbReference type="AlphaFoldDB" id="A0AAU9UMA9"/>
<gene>
    <name evidence="2" type="ORF">EEDITHA_LOCUS15172</name>
</gene>
<feature type="region of interest" description="Disordered" evidence="1">
    <location>
        <begin position="51"/>
        <end position="80"/>
    </location>
</feature>
<dbReference type="EMBL" id="CAKOGL010000022">
    <property type="protein sequence ID" value="CAH2100288.1"/>
    <property type="molecule type" value="Genomic_DNA"/>
</dbReference>
<proteinExistence type="predicted"/>
<dbReference type="Proteomes" id="UP001153954">
    <property type="component" value="Unassembled WGS sequence"/>
</dbReference>
<name>A0AAU9UMA9_EUPED</name>
<evidence type="ECO:0000313" key="3">
    <source>
        <dbReference type="Proteomes" id="UP001153954"/>
    </source>
</evidence>
<keyword evidence="3" id="KW-1185">Reference proteome</keyword>
<protein>
    <submittedName>
        <fullName evidence="2">Uncharacterized protein</fullName>
    </submittedName>
</protein>
<comment type="caution">
    <text evidence="2">The sequence shown here is derived from an EMBL/GenBank/DDBJ whole genome shotgun (WGS) entry which is preliminary data.</text>
</comment>
<accession>A0AAU9UMA9</accession>
<sequence length="101" mass="11410">MRQLGVILNGHFVGKKRLTSTERAELLLESDKNIYRGSDVDDIDYMVDDDYEESDSSSDLAIESPPLRQCSQPSSGTSTTCWTTDNTSMKKFLFVIQTTDY</sequence>
<evidence type="ECO:0000256" key="1">
    <source>
        <dbReference type="SAM" id="MobiDB-lite"/>
    </source>
</evidence>
<evidence type="ECO:0000313" key="2">
    <source>
        <dbReference type="EMBL" id="CAH2100288.1"/>
    </source>
</evidence>
<organism evidence="2 3">
    <name type="scientific">Euphydryas editha</name>
    <name type="common">Edith's checkerspot</name>
    <dbReference type="NCBI Taxonomy" id="104508"/>
    <lineage>
        <taxon>Eukaryota</taxon>
        <taxon>Metazoa</taxon>
        <taxon>Ecdysozoa</taxon>
        <taxon>Arthropoda</taxon>
        <taxon>Hexapoda</taxon>
        <taxon>Insecta</taxon>
        <taxon>Pterygota</taxon>
        <taxon>Neoptera</taxon>
        <taxon>Endopterygota</taxon>
        <taxon>Lepidoptera</taxon>
        <taxon>Glossata</taxon>
        <taxon>Ditrysia</taxon>
        <taxon>Papilionoidea</taxon>
        <taxon>Nymphalidae</taxon>
        <taxon>Nymphalinae</taxon>
        <taxon>Euphydryas</taxon>
    </lineage>
</organism>